<dbReference type="InterPro" id="IPR011453">
    <property type="entry name" value="DUF1559"/>
</dbReference>
<keyword evidence="1" id="KW-1133">Transmembrane helix</keyword>
<dbReference type="EMBL" id="CP025958">
    <property type="protein sequence ID" value="AWM42092.1"/>
    <property type="molecule type" value="Genomic_DNA"/>
</dbReference>
<organism evidence="3 4">
    <name type="scientific">Gemmata obscuriglobus</name>
    <dbReference type="NCBI Taxonomy" id="114"/>
    <lineage>
        <taxon>Bacteria</taxon>
        <taxon>Pseudomonadati</taxon>
        <taxon>Planctomycetota</taxon>
        <taxon>Planctomycetia</taxon>
        <taxon>Gemmatales</taxon>
        <taxon>Gemmataceae</taxon>
        <taxon>Gemmata</taxon>
    </lineage>
</organism>
<dbReference type="KEGG" id="gog:C1280_01405"/>
<keyword evidence="4" id="KW-1185">Reference proteome</keyword>
<dbReference type="Pfam" id="PF07596">
    <property type="entry name" value="SBP_bac_10"/>
    <property type="match status" value="1"/>
</dbReference>
<keyword evidence="1" id="KW-0472">Membrane</keyword>
<dbReference type="InterPro" id="IPR045584">
    <property type="entry name" value="Pilin-like"/>
</dbReference>
<dbReference type="RefSeq" id="WP_081471967.1">
    <property type="nucleotide sequence ID" value="NZ_CP025958.1"/>
</dbReference>
<dbReference type="NCBIfam" id="TIGR02532">
    <property type="entry name" value="IV_pilin_GFxxxE"/>
    <property type="match status" value="1"/>
</dbReference>
<feature type="domain" description="DUF1559" evidence="2">
    <location>
        <begin position="38"/>
        <end position="281"/>
    </location>
</feature>
<keyword evidence="1" id="KW-0812">Transmembrane</keyword>
<proteinExistence type="predicted"/>
<gene>
    <name evidence="3" type="ORF">C1280_01405</name>
</gene>
<name>A0A2Z3HCF9_9BACT</name>
<reference evidence="3 4" key="1">
    <citation type="submission" date="2018-01" db="EMBL/GenBank/DDBJ databases">
        <title>G. obscuriglobus.</title>
        <authorList>
            <person name="Franke J."/>
            <person name="Blomberg W."/>
            <person name="Selmecki A."/>
        </authorList>
    </citation>
    <scope>NUCLEOTIDE SEQUENCE [LARGE SCALE GENOMIC DNA]</scope>
    <source>
        <strain evidence="3 4">DSM 5831</strain>
    </source>
</reference>
<dbReference type="Gene3D" id="3.30.700.10">
    <property type="entry name" value="Glycoprotein, Type 4 Pilin"/>
    <property type="match status" value="1"/>
</dbReference>
<dbReference type="OrthoDB" id="255848at2"/>
<evidence type="ECO:0000313" key="4">
    <source>
        <dbReference type="Proteomes" id="UP000245802"/>
    </source>
</evidence>
<dbReference type="Pfam" id="PF07963">
    <property type="entry name" value="N_methyl"/>
    <property type="match status" value="1"/>
</dbReference>
<evidence type="ECO:0000259" key="2">
    <source>
        <dbReference type="Pfam" id="PF07596"/>
    </source>
</evidence>
<dbReference type="SUPFAM" id="SSF54523">
    <property type="entry name" value="Pili subunits"/>
    <property type="match status" value="1"/>
</dbReference>
<dbReference type="AlphaFoldDB" id="A0A2Z3HCF9"/>
<evidence type="ECO:0000313" key="3">
    <source>
        <dbReference type="EMBL" id="AWM42092.1"/>
    </source>
</evidence>
<dbReference type="NCBIfam" id="TIGR04294">
    <property type="entry name" value="pre_pil_HX9DG"/>
    <property type="match status" value="1"/>
</dbReference>
<dbReference type="PANTHER" id="PTHR30093">
    <property type="entry name" value="GENERAL SECRETION PATHWAY PROTEIN G"/>
    <property type="match status" value="1"/>
</dbReference>
<sequence length="318" mass="33632">MPTVLVATRRRVGFTLIELLVVIAIIAILIGLLLPAVQKVREAASRMKCQNNLKQIGLAAHNYESTFGRLPPGAVAPGPDNDVGISALASILSYLEQANSYALITNDVLTGKTRWWADSTNNVAAQQKVKVYYCPSDSLDSYNGAVIIRIGYVNNSDGTVGTNGALFGAPNTCGMTNYIASGGHSGKTGNATYDPYCGPYYQGSTTKLTDISDGTSNTIGFGETLGGNGGISGARDYSYSYMSPGFLGTKQDLIRPSWTTFGSKHTGNVQFVFCDGSVRGIRSMASATDPGVGSDRWWTFQRLGGMADGGVVNSSLVE</sequence>
<dbReference type="Proteomes" id="UP000245802">
    <property type="component" value="Chromosome"/>
</dbReference>
<evidence type="ECO:0000256" key="1">
    <source>
        <dbReference type="SAM" id="Phobius"/>
    </source>
</evidence>
<protein>
    <submittedName>
        <fullName evidence="3">DUF1559 domain-containing protein</fullName>
    </submittedName>
</protein>
<dbReference type="InterPro" id="IPR012902">
    <property type="entry name" value="N_methyl_site"/>
</dbReference>
<feature type="transmembrane region" description="Helical" evidence="1">
    <location>
        <begin position="12"/>
        <end position="37"/>
    </location>
</feature>
<dbReference type="InterPro" id="IPR027558">
    <property type="entry name" value="Pre_pil_HX9DG_C"/>
</dbReference>
<dbReference type="PANTHER" id="PTHR30093:SF2">
    <property type="entry name" value="TYPE II SECRETION SYSTEM PROTEIN H"/>
    <property type="match status" value="1"/>
</dbReference>
<accession>A0A2Z3HCF9</accession>